<dbReference type="AlphaFoldDB" id="A0A3L8SCG5"/>
<proteinExistence type="predicted"/>
<sequence>MFTNSELKERWLLEPAVPSVRIRKLEAEKTFKSLESKPRNCAFLVTKLAEPCPSDDGSP</sequence>
<protein>
    <submittedName>
        <fullName evidence="1">Uncharacterized protein</fullName>
    </submittedName>
</protein>
<dbReference type="EMBL" id="QUSF01000031">
    <property type="protein sequence ID" value="RLV99689.1"/>
    <property type="molecule type" value="Genomic_DNA"/>
</dbReference>
<name>A0A3L8SCG5_CHLGU</name>
<organism evidence="1 2">
    <name type="scientific">Chloebia gouldiae</name>
    <name type="common">Gouldian finch</name>
    <name type="synonym">Erythrura gouldiae</name>
    <dbReference type="NCBI Taxonomy" id="44316"/>
    <lineage>
        <taxon>Eukaryota</taxon>
        <taxon>Metazoa</taxon>
        <taxon>Chordata</taxon>
        <taxon>Craniata</taxon>
        <taxon>Vertebrata</taxon>
        <taxon>Euteleostomi</taxon>
        <taxon>Archelosauria</taxon>
        <taxon>Archosauria</taxon>
        <taxon>Dinosauria</taxon>
        <taxon>Saurischia</taxon>
        <taxon>Theropoda</taxon>
        <taxon>Coelurosauria</taxon>
        <taxon>Aves</taxon>
        <taxon>Neognathae</taxon>
        <taxon>Neoaves</taxon>
        <taxon>Telluraves</taxon>
        <taxon>Australaves</taxon>
        <taxon>Passeriformes</taxon>
        <taxon>Passeroidea</taxon>
        <taxon>Passeridae</taxon>
        <taxon>Chloebia</taxon>
    </lineage>
</organism>
<gene>
    <name evidence="1" type="ORF">DV515_00009556</name>
</gene>
<accession>A0A3L8SCG5</accession>
<comment type="caution">
    <text evidence="1">The sequence shown here is derived from an EMBL/GenBank/DDBJ whole genome shotgun (WGS) entry which is preliminary data.</text>
</comment>
<keyword evidence="2" id="KW-1185">Reference proteome</keyword>
<evidence type="ECO:0000313" key="1">
    <source>
        <dbReference type="EMBL" id="RLV99689.1"/>
    </source>
</evidence>
<dbReference type="Proteomes" id="UP000276834">
    <property type="component" value="Unassembled WGS sequence"/>
</dbReference>
<evidence type="ECO:0000313" key="2">
    <source>
        <dbReference type="Proteomes" id="UP000276834"/>
    </source>
</evidence>
<reference evidence="1 2" key="1">
    <citation type="journal article" date="2018" name="Proc. R. Soc. B">
        <title>A non-coding region near Follistatin controls head colour polymorphism in the Gouldian finch.</title>
        <authorList>
            <person name="Toomey M.B."/>
            <person name="Marques C.I."/>
            <person name="Andrade P."/>
            <person name="Araujo P.M."/>
            <person name="Sabatino S."/>
            <person name="Gazda M.A."/>
            <person name="Afonso S."/>
            <person name="Lopes R.J."/>
            <person name="Corbo J.C."/>
            <person name="Carneiro M."/>
        </authorList>
    </citation>
    <scope>NUCLEOTIDE SEQUENCE [LARGE SCALE GENOMIC DNA]</scope>
    <source>
        <strain evidence="1">Red01</strain>
        <tissue evidence="1">Muscle</tissue>
    </source>
</reference>